<dbReference type="GO" id="GO:0006164">
    <property type="term" value="P:purine nucleotide biosynthetic process"/>
    <property type="evidence" value="ECO:0007669"/>
    <property type="project" value="UniProtKB-KW"/>
</dbReference>
<dbReference type="Gene3D" id="3.30.470.20">
    <property type="entry name" value="ATP-grasp fold, B domain"/>
    <property type="match status" value="1"/>
</dbReference>
<dbReference type="OrthoDB" id="9804625at2"/>
<dbReference type="InterPro" id="IPR054350">
    <property type="entry name" value="PurT/PurK_preATP-grasp"/>
</dbReference>
<sequence>MSEWIQPGKTIGIIGGGSVARLLALSAKKMGYKVGILDPNAKSSASSIADWHLRAELTNEKAFQDLAMKSDVVLYETEAFHSDYLRMMKRTLPVPQGEDLLSISQDRVLQKAFLESNSLNIAPFATIVSIEDVEEAVQSIGYPCVLKANRTDERYKEHVVLYDESDIPRTKNLVDSGASVLEAWIPFERELCVAIAKDKSNQVLIYPVIEMMYRNDEFYQSVTPARISEDVAVEVNRIAQIVADNIDFQGVIALELFTTSTGSLYINELVGHPHQAFHYTIDQGELSQFDAHIRAICGWPLPRKVNHTRPAVMRLFNYTQLEQAYTQASIQQDWKFTFYQSDPTDPNTEKGHVLIPTENINELLVLLSDIGM</sequence>
<proteinExistence type="predicted"/>
<evidence type="ECO:0000256" key="3">
    <source>
        <dbReference type="ARBA" id="ARBA00022741"/>
    </source>
</evidence>
<evidence type="ECO:0000256" key="6">
    <source>
        <dbReference type="ARBA" id="ARBA00023211"/>
    </source>
</evidence>
<dbReference type="RefSeq" id="WP_091895997.1">
    <property type="nucleotide sequence ID" value="NZ_FOSJ01000006.1"/>
</dbReference>
<dbReference type="InterPro" id="IPR016185">
    <property type="entry name" value="PreATP-grasp_dom_sf"/>
</dbReference>
<evidence type="ECO:0000256" key="5">
    <source>
        <dbReference type="ARBA" id="ARBA00022840"/>
    </source>
</evidence>
<keyword evidence="4" id="KW-0658">Purine biosynthesis</keyword>
<dbReference type="GO" id="GO:0046872">
    <property type="term" value="F:metal ion binding"/>
    <property type="evidence" value="ECO:0007669"/>
    <property type="project" value="InterPro"/>
</dbReference>
<dbReference type="InterPro" id="IPR011761">
    <property type="entry name" value="ATP-grasp"/>
</dbReference>
<dbReference type="EMBL" id="FOSJ01000006">
    <property type="protein sequence ID" value="SFK01187.1"/>
    <property type="molecule type" value="Genomic_DNA"/>
</dbReference>
<gene>
    <name evidence="10" type="ORF">SAMN04488569_100611</name>
</gene>
<dbReference type="InterPro" id="IPR003135">
    <property type="entry name" value="ATP-grasp_carboxylate-amine"/>
</dbReference>
<dbReference type="GO" id="GO:0005829">
    <property type="term" value="C:cytosol"/>
    <property type="evidence" value="ECO:0007669"/>
    <property type="project" value="TreeGrafter"/>
</dbReference>
<evidence type="ECO:0000256" key="7">
    <source>
        <dbReference type="ARBA" id="ARBA00025704"/>
    </source>
</evidence>
<dbReference type="PANTHER" id="PTHR11609:SF5">
    <property type="entry name" value="PHOSPHORIBOSYLAMINOIMIDAZOLE CARBOXYLASE"/>
    <property type="match status" value="1"/>
</dbReference>
<evidence type="ECO:0000256" key="8">
    <source>
        <dbReference type="PROSITE-ProRule" id="PRU00409"/>
    </source>
</evidence>
<comment type="pathway">
    <text evidence="7">Purine metabolism.</text>
</comment>
<dbReference type="Proteomes" id="UP000199589">
    <property type="component" value="Unassembled WGS sequence"/>
</dbReference>
<protein>
    <submittedName>
        <fullName evidence="10">5-(Carboxyamino)imidazole ribonucleotide synthase</fullName>
    </submittedName>
</protein>
<dbReference type="PROSITE" id="PS50975">
    <property type="entry name" value="ATP_GRASP"/>
    <property type="match status" value="1"/>
</dbReference>
<dbReference type="GO" id="GO:0005524">
    <property type="term" value="F:ATP binding"/>
    <property type="evidence" value="ECO:0007669"/>
    <property type="project" value="UniProtKB-UniRule"/>
</dbReference>
<name>A0A1I3W3H2_9LACT</name>
<evidence type="ECO:0000259" key="9">
    <source>
        <dbReference type="PROSITE" id="PS50975"/>
    </source>
</evidence>
<dbReference type="SUPFAM" id="SSF52440">
    <property type="entry name" value="PreATP-grasp domain"/>
    <property type="match status" value="1"/>
</dbReference>
<keyword evidence="3 8" id="KW-0547">Nucleotide-binding</keyword>
<keyword evidence="6" id="KW-0464">Manganese</keyword>
<evidence type="ECO:0000313" key="10">
    <source>
        <dbReference type="EMBL" id="SFK01187.1"/>
    </source>
</evidence>
<dbReference type="InterPro" id="IPR013815">
    <property type="entry name" value="ATP_grasp_subdomain_1"/>
</dbReference>
<evidence type="ECO:0000313" key="11">
    <source>
        <dbReference type="Proteomes" id="UP000199589"/>
    </source>
</evidence>
<dbReference type="PANTHER" id="PTHR11609">
    <property type="entry name" value="PURINE BIOSYNTHESIS PROTEIN 6/7, PUR6/7"/>
    <property type="match status" value="1"/>
</dbReference>
<comment type="cofactor">
    <cofactor evidence="1">
        <name>Mn(2+)</name>
        <dbReference type="ChEBI" id="CHEBI:29035"/>
    </cofactor>
</comment>
<keyword evidence="5 8" id="KW-0067">ATP-binding</keyword>
<dbReference type="STRING" id="258723.GCA_900169305_01888"/>
<dbReference type="Gene3D" id="3.30.1490.20">
    <property type="entry name" value="ATP-grasp fold, A domain"/>
    <property type="match status" value="1"/>
</dbReference>
<organism evidence="10 11">
    <name type="scientific">Marinilactibacillus piezotolerans</name>
    <dbReference type="NCBI Taxonomy" id="258723"/>
    <lineage>
        <taxon>Bacteria</taxon>
        <taxon>Bacillati</taxon>
        <taxon>Bacillota</taxon>
        <taxon>Bacilli</taxon>
        <taxon>Lactobacillales</taxon>
        <taxon>Carnobacteriaceae</taxon>
        <taxon>Marinilactibacillus</taxon>
    </lineage>
</organism>
<evidence type="ECO:0000256" key="2">
    <source>
        <dbReference type="ARBA" id="ARBA00001946"/>
    </source>
</evidence>
<dbReference type="SUPFAM" id="SSF56059">
    <property type="entry name" value="Glutathione synthetase ATP-binding domain-like"/>
    <property type="match status" value="1"/>
</dbReference>
<dbReference type="Gene3D" id="3.40.50.20">
    <property type="match status" value="1"/>
</dbReference>
<dbReference type="Pfam" id="PF22660">
    <property type="entry name" value="RS_preATP-grasp-like"/>
    <property type="match status" value="1"/>
</dbReference>
<evidence type="ECO:0000256" key="1">
    <source>
        <dbReference type="ARBA" id="ARBA00001936"/>
    </source>
</evidence>
<comment type="cofactor">
    <cofactor evidence="2">
        <name>Mg(2+)</name>
        <dbReference type="ChEBI" id="CHEBI:18420"/>
    </cofactor>
</comment>
<evidence type="ECO:0000256" key="4">
    <source>
        <dbReference type="ARBA" id="ARBA00022755"/>
    </source>
</evidence>
<dbReference type="AlphaFoldDB" id="A0A1I3W3H2"/>
<accession>A0A1I3W3H2</accession>
<feature type="domain" description="ATP-grasp" evidence="9">
    <location>
        <begin position="111"/>
        <end position="297"/>
    </location>
</feature>
<keyword evidence="11" id="KW-1185">Reference proteome</keyword>
<dbReference type="Pfam" id="PF02222">
    <property type="entry name" value="ATP-grasp"/>
    <property type="match status" value="1"/>
</dbReference>
<reference evidence="11" key="1">
    <citation type="submission" date="2016-10" db="EMBL/GenBank/DDBJ databases">
        <authorList>
            <person name="Varghese N."/>
            <person name="Submissions S."/>
        </authorList>
    </citation>
    <scope>NUCLEOTIDE SEQUENCE [LARGE SCALE GENOMIC DNA]</scope>
    <source>
        <strain evidence="11">DSM 16108</strain>
    </source>
</reference>